<proteinExistence type="predicted"/>
<dbReference type="Proteomes" id="UP000778951">
    <property type="component" value="Unassembled WGS sequence"/>
</dbReference>
<keyword evidence="2" id="KW-1185">Reference proteome</keyword>
<dbReference type="RefSeq" id="WP_167695083.1">
    <property type="nucleotide sequence ID" value="NZ_CP118181.1"/>
</dbReference>
<evidence type="ECO:0000313" key="2">
    <source>
        <dbReference type="Proteomes" id="UP000778951"/>
    </source>
</evidence>
<comment type="caution">
    <text evidence="1">The sequence shown here is derived from an EMBL/GenBank/DDBJ whole genome shotgun (WGS) entry which is preliminary data.</text>
</comment>
<protein>
    <submittedName>
        <fullName evidence="1">Uncharacterized protein</fullName>
    </submittedName>
</protein>
<name>A0A968GFQ7_9SPIO</name>
<sequence>MSKDEREKAISMLPKDGFIRVGKPVEMASRDRVLLIRKANEMWQAGDITAAERIFVTVNYVDGLTRLGDYYYSKQDFIKALTYFKLAKDEQRVEAITLQMVQVIQQWLQE</sequence>
<gene>
    <name evidence="1" type="ORF">HCT48_01900</name>
</gene>
<reference evidence="1" key="1">
    <citation type="submission" date="2020-03" db="EMBL/GenBank/DDBJ databases">
        <title>Spirochaetal bacteria isolated from arthropods constitute a novel genus Entomospira genus novum within the order Spirochaetales.</title>
        <authorList>
            <person name="Grana-Miraglia L."/>
            <person name="Sikutova S."/>
            <person name="Fingerle V."/>
            <person name="Sing A."/>
            <person name="Castillo-Ramirez S."/>
            <person name="Margos G."/>
            <person name="Rudolf I."/>
        </authorList>
    </citation>
    <scope>NUCLEOTIDE SEQUENCE</scope>
    <source>
        <strain evidence="1">BR149</strain>
    </source>
</reference>
<evidence type="ECO:0000313" key="1">
    <source>
        <dbReference type="EMBL" id="NIZ68971.1"/>
    </source>
</evidence>
<dbReference type="AlphaFoldDB" id="A0A968GFQ7"/>
<dbReference type="EMBL" id="JAATLM010000001">
    <property type="protein sequence ID" value="NIZ68971.1"/>
    <property type="molecule type" value="Genomic_DNA"/>
</dbReference>
<accession>A0A968GFQ7</accession>
<organism evidence="1 2">
    <name type="scientific">Entomospira culicis</name>
    <dbReference type="NCBI Taxonomy" id="2719989"/>
    <lineage>
        <taxon>Bacteria</taxon>
        <taxon>Pseudomonadati</taxon>
        <taxon>Spirochaetota</taxon>
        <taxon>Spirochaetia</taxon>
        <taxon>Spirochaetales</taxon>
        <taxon>Spirochaetaceae</taxon>
        <taxon>Entomospira</taxon>
    </lineage>
</organism>